<keyword evidence="4" id="KW-0949">S-adenosyl-L-methionine</keyword>
<dbReference type="InterPro" id="IPR036724">
    <property type="entry name" value="Cobalamin-bd_sf"/>
</dbReference>
<keyword evidence="2" id="KW-0489">Methyltransferase</keyword>
<dbReference type="SMART" id="SM00729">
    <property type="entry name" value="Elp3"/>
    <property type="match status" value="1"/>
</dbReference>
<dbReference type="InterPro" id="IPR034466">
    <property type="entry name" value="Methyltransferase_Class_B"/>
</dbReference>
<name>A0ABW9I8H6_9ACTN</name>
<dbReference type="PANTHER" id="PTHR43409">
    <property type="entry name" value="ANAEROBIC MAGNESIUM-PROTOPORPHYRIN IX MONOMETHYL ESTER CYCLASE-RELATED"/>
    <property type="match status" value="1"/>
</dbReference>
<dbReference type="Proteomes" id="UP001631957">
    <property type="component" value="Unassembled WGS sequence"/>
</dbReference>
<keyword evidence="3" id="KW-0808">Transferase</keyword>
<proteinExistence type="predicted"/>
<dbReference type="Gene3D" id="3.80.30.20">
    <property type="entry name" value="tm_1862 like domain"/>
    <property type="match status" value="1"/>
</dbReference>
<protein>
    <submittedName>
        <fullName evidence="10">B12-binding domain-containing radical SAM protein</fullName>
    </submittedName>
</protein>
<evidence type="ECO:0000256" key="3">
    <source>
        <dbReference type="ARBA" id="ARBA00022679"/>
    </source>
</evidence>
<evidence type="ECO:0000313" key="11">
    <source>
        <dbReference type="Proteomes" id="UP001631957"/>
    </source>
</evidence>
<reference evidence="10 11" key="1">
    <citation type="submission" date="2024-12" db="EMBL/GenBank/DDBJ databases">
        <title>Forecasting of Potato common scab and diversities of Pathogenic streptomyces spp. in china.</title>
        <authorList>
            <person name="Handique U."/>
            <person name="Wu J."/>
        </authorList>
    </citation>
    <scope>NUCLEOTIDE SEQUENCE [LARGE SCALE GENOMIC DNA]</scope>
    <source>
        <strain evidence="10 11">ZRIMU1530</strain>
    </source>
</reference>
<dbReference type="SUPFAM" id="SSF52242">
    <property type="entry name" value="Cobalamin (vitamin B12)-binding domain"/>
    <property type="match status" value="1"/>
</dbReference>
<keyword evidence="5" id="KW-0479">Metal-binding</keyword>
<sequence>MTDVVLLTPREIATGTASLNNQNVMITDEEYVTLDPALRIFYEKVRENLGLACITGYLRNAGYSVKSLNLHGRTPSDEAIIDLIRRERPRFIGISIMYDLHIIDAIRLIRCARIAHPEALVAIGGAFCTYNAKLIAEQVPEADCVAFGEGELTLVGIMDRLSAGVDWRQTPGLYYRDGDRIRTSGMPVLPDLSQMVWPARDLLEAHRAAGIPTPVASTFTSRGCHAKCTFCYAPRQPGVVDGFWRMRPPGDVVDEIEYLQREFGTRFIWFNDDNFGGAFSNGFAHAVEFAETVLQRGLKFQFHCEFRVDSGLIDHEALDLLHRAGLASALLGIESGSPGMLRRFKKGTTVSYNLDAARMFKRKGLGLDPGWIMIEPKTSLDELWENLGFIVAAGIHKTDNPFFLINRAIALRGTEMYDKIEEPLIPADIEGLEGAAFEILRTARRDYQVPDPRVEALWAAWSLIGEEISDRKENVLPFVAQKIALAARLLRGTTQESPRGLLSRLRAWRNGLPELFLTFINYGLVLADGNPPNFEQRLVTDLRKLLSDYDTQHLGSSFEDFTTHVQEVCRTADLVPGRAGR</sequence>
<keyword evidence="11" id="KW-1185">Reference proteome</keyword>
<feature type="domain" description="Radical SAM core" evidence="9">
    <location>
        <begin position="210"/>
        <end position="450"/>
    </location>
</feature>
<dbReference type="InterPro" id="IPR058240">
    <property type="entry name" value="rSAM_sf"/>
</dbReference>
<dbReference type="SFLD" id="SFLDF00418">
    <property type="entry name" value="pactamycin_C-methyltransferase"/>
    <property type="match status" value="1"/>
</dbReference>
<evidence type="ECO:0000256" key="1">
    <source>
        <dbReference type="ARBA" id="ARBA00001966"/>
    </source>
</evidence>
<dbReference type="Gene3D" id="3.40.50.280">
    <property type="entry name" value="Cobalamin-binding domain"/>
    <property type="match status" value="1"/>
</dbReference>
<evidence type="ECO:0000256" key="7">
    <source>
        <dbReference type="ARBA" id="ARBA00023014"/>
    </source>
</evidence>
<comment type="caution">
    <text evidence="10">The sequence shown here is derived from an EMBL/GenBank/DDBJ whole genome shotgun (WGS) entry which is preliminary data.</text>
</comment>
<dbReference type="InterPro" id="IPR023404">
    <property type="entry name" value="rSAM_horseshoe"/>
</dbReference>
<evidence type="ECO:0000256" key="2">
    <source>
        <dbReference type="ARBA" id="ARBA00022603"/>
    </source>
</evidence>
<dbReference type="InterPro" id="IPR007197">
    <property type="entry name" value="rSAM"/>
</dbReference>
<keyword evidence="6" id="KW-0408">Iron</keyword>
<evidence type="ECO:0000259" key="9">
    <source>
        <dbReference type="PROSITE" id="PS51918"/>
    </source>
</evidence>
<dbReference type="CDD" id="cd01335">
    <property type="entry name" value="Radical_SAM"/>
    <property type="match status" value="1"/>
</dbReference>
<evidence type="ECO:0000256" key="4">
    <source>
        <dbReference type="ARBA" id="ARBA00022691"/>
    </source>
</evidence>
<dbReference type="PROSITE" id="PS51918">
    <property type="entry name" value="RADICAL_SAM"/>
    <property type="match status" value="1"/>
</dbReference>
<evidence type="ECO:0000256" key="6">
    <source>
        <dbReference type="ARBA" id="ARBA00023004"/>
    </source>
</evidence>
<dbReference type="SFLD" id="SFLDG01082">
    <property type="entry name" value="B12-binding_domain_containing"/>
    <property type="match status" value="1"/>
</dbReference>
<organism evidence="10 11">
    <name type="scientific">Streptomyces niveiscabiei</name>
    <dbReference type="NCBI Taxonomy" id="164115"/>
    <lineage>
        <taxon>Bacteria</taxon>
        <taxon>Bacillati</taxon>
        <taxon>Actinomycetota</taxon>
        <taxon>Actinomycetes</taxon>
        <taxon>Kitasatosporales</taxon>
        <taxon>Streptomycetaceae</taxon>
        <taxon>Streptomyces</taxon>
    </lineage>
</organism>
<dbReference type="InterPro" id="IPR006158">
    <property type="entry name" value="Cobalamin-bd"/>
</dbReference>
<evidence type="ECO:0000256" key="5">
    <source>
        <dbReference type="ARBA" id="ARBA00022723"/>
    </source>
</evidence>
<dbReference type="SFLD" id="SFLDG01123">
    <property type="entry name" value="methyltransferase_(Class_B)"/>
    <property type="match status" value="1"/>
</dbReference>
<dbReference type="EMBL" id="JBJVNI010000038">
    <property type="protein sequence ID" value="MFM9615627.1"/>
    <property type="molecule type" value="Genomic_DNA"/>
</dbReference>
<dbReference type="SUPFAM" id="SSF102114">
    <property type="entry name" value="Radical SAM enzymes"/>
    <property type="match status" value="1"/>
</dbReference>
<dbReference type="PROSITE" id="PS51332">
    <property type="entry name" value="B12_BINDING"/>
    <property type="match status" value="1"/>
</dbReference>
<evidence type="ECO:0000259" key="8">
    <source>
        <dbReference type="PROSITE" id="PS51332"/>
    </source>
</evidence>
<dbReference type="SFLD" id="SFLDF00438">
    <property type="entry name" value="pactamycin_methyltransferase"/>
    <property type="match status" value="1"/>
</dbReference>
<dbReference type="InterPro" id="IPR006638">
    <property type="entry name" value="Elp3/MiaA/NifB-like_rSAM"/>
</dbReference>
<comment type="cofactor">
    <cofactor evidence="1">
        <name>[4Fe-4S] cluster</name>
        <dbReference type="ChEBI" id="CHEBI:49883"/>
    </cofactor>
</comment>
<gene>
    <name evidence="10" type="ORF">ACKI18_43965</name>
</gene>
<dbReference type="Pfam" id="PF02310">
    <property type="entry name" value="B12-binding"/>
    <property type="match status" value="1"/>
</dbReference>
<dbReference type="Pfam" id="PF04055">
    <property type="entry name" value="Radical_SAM"/>
    <property type="match status" value="1"/>
</dbReference>
<accession>A0ABW9I8H6</accession>
<feature type="domain" description="B12-binding" evidence="8">
    <location>
        <begin position="31"/>
        <end position="168"/>
    </location>
</feature>
<dbReference type="CDD" id="cd02068">
    <property type="entry name" value="radical_SAM_B12_BD"/>
    <property type="match status" value="1"/>
</dbReference>
<dbReference type="RefSeq" id="WP_055719391.1">
    <property type="nucleotide sequence ID" value="NZ_JBJVNI010000038.1"/>
</dbReference>
<dbReference type="InterPro" id="IPR051198">
    <property type="entry name" value="BchE-like"/>
</dbReference>
<evidence type="ECO:0000313" key="10">
    <source>
        <dbReference type="EMBL" id="MFM9615627.1"/>
    </source>
</evidence>
<keyword evidence="7" id="KW-0411">Iron-sulfur</keyword>
<dbReference type="PANTHER" id="PTHR43409:SF7">
    <property type="entry name" value="BLL1977 PROTEIN"/>
    <property type="match status" value="1"/>
</dbReference>
<dbReference type="SFLD" id="SFLDS00029">
    <property type="entry name" value="Radical_SAM"/>
    <property type="match status" value="1"/>
</dbReference>